<organism evidence="1 2">
    <name type="scientific">Oidiodendron maius (strain Zn)</name>
    <dbReference type="NCBI Taxonomy" id="913774"/>
    <lineage>
        <taxon>Eukaryota</taxon>
        <taxon>Fungi</taxon>
        <taxon>Dikarya</taxon>
        <taxon>Ascomycota</taxon>
        <taxon>Pezizomycotina</taxon>
        <taxon>Leotiomycetes</taxon>
        <taxon>Leotiomycetes incertae sedis</taxon>
        <taxon>Myxotrichaceae</taxon>
        <taxon>Oidiodendron</taxon>
    </lineage>
</organism>
<evidence type="ECO:0000313" key="1">
    <source>
        <dbReference type="EMBL" id="KIN07806.1"/>
    </source>
</evidence>
<dbReference type="AlphaFoldDB" id="A0A0C3HHX3"/>
<protein>
    <submittedName>
        <fullName evidence="1">Uncharacterized protein</fullName>
    </submittedName>
</protein>
<keyword evidence="2" id="KW-1185">Reference proteome</keyword>
<proteinExistence type="predicted"/>
<gene>
    <name evidence="1" type="ORF">OIDMADRAFT_22659</name>
</gene>
<dbReference type="InParanoid" id="A0A0C3HHX3"/>
<evidence type="ECO:0000313" key="2">
    <source>
        <dbReference type="Proteomes" id="UP000054321"/>
    </source>
</evidence>
<reference evidence="1 2" key="1">
    <citation type="submission" date="2014-04" db="EMBL/GenBank/DDBJ databases">
        <authorList>
            <consortium name="DOE Joint Genome Institute"/>
            <person name="Kuo A."/>
            <person name="Martino E."/>
            <person name="Perotto S."/>
            <person name="Kohler A."/>
            <person name="Nagy L.G."/>
            <person name="Floudas D."/>
            <person name="Copeland A."/>
            <person name="Barry K.W."/>
            <person name="Cichocki N."/>
            <person name="Veneault-Fourrey C."/>
            <person name="LaButti K."/>
            <person name="Lindquist E.A."/>
            <person name="Lipzen A."/>
            <person name="Lundell T."/>
            <person name="Morin E."/>
            <person name="Murat C."/>
            <person name="Sun H."/>
            <person name="Tunlid A."/>
            <person name="Henrissat B."/>
            <person name="Grigoriev I.V."/>
            <person name="Hibbett D.S."/>
            <person name="Martin F."/>
            <person name="Nordberg H.P."/>
            <person name="Cantor M.N."/>
            <person name="Hua S.X."/>
        </authorList>
    </citation>
    <scope>NUCLEOTIDE SEQUENCE [LARGE SCALE GENOMIC DNA]</scope>
    <source>
        <strain evidence="1 2">Zn</strain>
    </source>
</reference>
<name>A0A0C3HHX3_OIDMZ</name>
<accession>A0A0C3HHX3</accession>
<reference evidence="2" key="2">
    <citation type="submission" date="2015-01" db="EMBL/GenBank/DDBJ databases">
        <title>Evolutionary Origins and Diversification of the Mycorrhizal Mutualists.</title>
        <authorList>
            <consortium name="DOE Joint Genome Institute"/>
            <consortium name="Mycorrhizal Genomics Consortium"/>
            <person name="Kohler A."/>
            <person name="Kuo A."/>
            <person name="Nagy L.G."/>
            <person name="Floudas D."/>
            <person name="Copeland A."/>
            <person name="Barry K.W."/>
            <person name="Cichocki N."/>
            <person name="Veneault-Fourrey C."/>
            <person name="LaButti K."/>
            <person name="Lindquist E.A."/>
            <person name="Lipzen A."/>
            <person name="Lundell T."/>
            <person name="Morin E."/>
            <person name="Murat C."/>
            <person name="Riley R."/>
            <person name="Ohm R."/>
            <person name="Sun H."/>
            <person name="Tunlid A."/>
            <person name="Henrissat B."/>
            <person name="Grigoriev I.V."/>
            <person name="Hibbett D.S."/>
            <person name="Martin F."/>
        </authorList>
    </citation>
    <scope>NUCLEOTIDE SEQUENCE [LARGE SCALE GENOMIC DNA]</scope>
    <source>
        <strain evidence="2">Zn</strain>
    </source>
</reference>
<dbReference type="HOGENOM" id="CLU_1366611_0_0_1"/>
<dbReference type="EMBL" id="KN832870">
    <property type="protein sequence ID" value="KIN07806.1"/>
    <property type="molecule type" value="Genomic_DNA"/>
</dbReference>
<sequence length="200" mass="21802">MPPIPTQPRSIFLRGRSNLSIPVGTRMGSRKAGEFDTSCCLKGLHVPATSADLTCPIQRSYTLCRQRSGIGGCCRDACFIKHGGKAIGKSRDSRFDRSGSQWIKVFGQSANVEITHNDPIFFVGDQMKHGGEVLDPAGFCCFMEPGRRRGGAAVWAAQAFRGRHHATSSITLLHVFTTSFQSPSLRLAQILLGHLSVHSF</sequence>
<dbReference type="Proteomes" id="UP000054321">
    <property type="component" value="Unassembled WGS sequence"/>
</dbReference>